<dbReference type="EMBL" id="VILF01000006">
    <property type="protein sequence ID" value="MTJ45567.1"/>
    <property type="molecule type" value="Genomic_DNA"/>
</dbReference>
<accession>A0ACC7SBL7</accession>
<evidence type="ECO:0000313" key="1">
    <source>
        <dbReference type="EMBL" id="MTJ45567.1"/>
    </source>
</evidence>
<name>A0ACC7SBL7_DOLFA</name>
<reference evidence="2" key="1">
    <citation type="journal article" date="2020" name="Toxins">
        <title>Phylogenomic Analysis of Secondary Metabolism in the Toxic Cyanobacterial Genera Anabaena, Dolichospermum and Aphanizomenon.</title>
        <authorList>
            <person name="Oesterholm J."/>
            <person name="Popin R.V."/>
            <person name="Fewer D.P."/>
            <person name="Sivonen K."/>
        </authorList>
    </citation>
    <scope>NUCLEOTIDE SEQUENCE [LARGE SCALE GENOMIC DNA]</scope>
    <source>
        <strain evidence="2">UHCC 0037</strain>
    </source>
</reference>
<evidence type="ECO:0000313" key="2">
    <source>
        <dbReference type="Proteomes" id="UP001517388"/>
    </source>
</evidence>
<protein>
    <submittedName>
        <fullName evidence="1">Uncharacterized protein</fullName>
    </submittedName>
</protein>
<organism evidence="1 2">
    <name type="scientific">Dolichospermum flos-aquae UHCC 0037</name>
    <dbReference type="NCBI Taxonomy" id="2590026"/>
    <lineage>
        <taxon>Bacteria</taxon>
        <taxon>Bacillati</taxon>
        <taxon>Cyanobacteriota</taxon>
        <taxon>Cyanophyceae</taxon>
        <taxon>Nostocales</taxon>
        <taxon>Aphanizomenonaceae</taxon>
        <taxon>Dolichospermum</taxon>
    </lineage>
</organism>
<proteinExistence type="predicted"/>
<sequence>MSHQSDYEAYAQRLNTIVYESLVLKIGCYQYFNETLHSADRNVLEAFPLMPILTEALHIDIVITLSKLLENNKNGWDFIRFINFVSSNRKKLLWRGEEIPLKIIKEHDKQLDNCKAMREKLFKQRDKYFAHSDKQYFLEPNLIVKDFPDSYREILQLVGVIQSIISDHMNGINGERSVSLHGVAYVGASQMIEFLCQASESFKKKYRQSSS</sequence>
<comment type="caution">
    <text evidence="1">The sequence shown here is derived from an EMBL/GenBank/DDBJ whole genome shotgun (WGS) entry which is preliminary data.</text>
</comment>
<dbReference type="Proteomes" id="UP001517388">
    <property type="component" value="Unassembled WGS sequence"/>
</dbReference>
<gene>
    <name evidence="1" type="ORF">FJR39_21545</name>
</gene>
<keyword evidence="2" id="KW-1185">Reference proteome</keyword>